<dbReference type="Pfam" id="PF04442">
    <property type="entry name" value="CtaG_Cox11"/>
    <property type="match status" value="1"/>
</dbReference>
<organism evidence="12 13">
    <name type="scientific">Candidatus Raskinella chloraquaticus</name>
    <dbReference type="NCBI Taxonomy" id="1951219"/>
    <lineage>
        <taxon>Bacteria</taxon>
        <taxon>Pseudomonadati</taxon>
        <taxon>Pseudomonadota</taxon>
        <taxon>Alphaproteobacteria</taxon>
        <taxon>Hyphomicrobiales</taxon>
        <taxon>Phreatobacteraceae</taxon>
        <taxon>Candidatus Raskinella</taxon>
    </lineage>
</organism>
<evidence type="ECO:0000256" key="9">
    <source>
        <dbReference type="ARBA" id="ARBA00023136"/>
    </source>
</evidence>
<dbReference type="PANTHER" id="PTHR21320:SF3">
    <property type="entry name" value="CYTOCHROME C OXIDASE ASSEMBLY PROTEIN COX11, MITOCHONDRIAL-RELATED"/>
    <property type="match status" value="1"/>
</dbReference>
<reference evidence="12 13" key="1">
    <citation type="journal article" date="2017" name="Water Res.">
        <title>Comammox in drinking water systems.</title>
        <authorList>
            <person name="Wang Y."/>
            <person name="Ma L."/>
            <person name="Mao Y."/>
            <person name="Jiang X."/>
            <person name="Xia Y."/>
            <person name="Yu K."/>
            <person name="Li B."/>
            <person name="Zhang T."/>
        </authorList>
    </citation>
    <scope>NUCLEOTIDE SEQUENCE [LARGE SCALE GENOMIC DNA]</scope>
    <source>
        <strain evidence="12">SG_bin8</strain>
    </source>
</reference>
<dbReference type="GO" id="GO:0005507">
    <property type="term" value="F:copper ion binding"/>
    <property type="evidence" value="ECO:0007669"/>
    <property type="project" value="InterPro"/>
</dbReference>
<dbReference type="Proteomes" id="UP000192872">
    <property type="component" value="Unassembled WGS sequence"/>
</dbReference>
<evidence type="ECO:0000256" key="11">
    <source>
        <dbReference type="SAM" id="Phobius"/>
    </source>
</evidence>
<evidence type="ECO:0000256" key="7">
    <source>
        <dbReference type="ARBA" id="ARBA00022989"/>
    </source>
</evidence>
<keyword evidence="7 10" id="KW-1133">Transmembrane helix</keyword>
<gene>
    <name evidence="10" type="primary">ctaG</name>
    <name evidence="12" type="ORF">A4S15_00210</name>
</gene>
<proteinExistence type="inferred from homology"/>
<keyword evidence="5 10" id="KW-0812">Transmembrane</keyword>
<dbReference type="SUPFAM" id="SSF110111">
    <property type="entry name" value="Ctag/Cox11"/>
    <property type="match status" value="1"/>
</dbReference>
<dbReference type="InterPro" id="IPR007533">
    <property type="entry name" value="Cyt_c_oxidase_assmbl_CtaG"/>
</dbReference>
<evidence type="ECO:0000256" key="6">
    <source>
        <dbReference type="ARBA" id="ARBA00022968"/>
    </source>
</evidence>
<dbReference type="RefSeq" id="WP_376802099.1">
    <property type="nucleotide sequence ID" value="NZ_DBNB01000034.1"/>
</dbReference>
<keyword evidence="6 10" id="KW-0735">Signal-anchor</keyword>
<comment type="function">
    <text evidence="1 10">Exerts its effect at some terminal stage of cytochrome c oxidase synthesis, probably by being involved in the insertion of the copper B into subunit I.</text>
</comment>
<dbReference type="STRING" id="1827387.A4S15_00210"/>
<evidence type="ECO:0000256" key="10">
    <source>
        <dbReference type="HAMAP-Rule" id="MF_00155"/>
    </source>
</evidence>
<feature type="transmembrane region" description="Helical" evidence="11">
    <location>
        <begin position="23"/>
        <end position="42"/>
    </location>
</feature>
<keyword evidence="10" id="KW-1003">Cell membrane</keyword>
<sequence>MANDLSNHAPAVPTDLVRQHRRVALICTLFLASMFGLAYAAVPLYDLFCRATGLGGTPQIAATLPSSGKAGVLRDITMRFDANVASGLPWRFEAVTTPTVLRVGEPFLATYRATNLSARDTVGTASYNVAPPQSGAFFFKVECFCFTEQKLGPYESAELTVSFYVDPELAGDINLASLDTITLSYTFFPARQPVRSSALPAQAAPAP</sequence>
<dbReference type="InterPro" id="IPR023471">
    <property type="entry name" value="CtaG/Cox11_dom_sf"/>
</dbReference>
<evidence type="ECO:0000256" key="5">
    <source>
        <dbReference type="ARBA" id="ARBA00022692"/>
    </source>
</evidence>
<comment type="similarity">
    <text evidence="3 10">Belongs to the COX11/CtaG family.</text>
</comment>
<dbReference type="HAMAP" id="MF_00155">
    <property type="entry name" value="CtaG"/>
    <property type="match status" value="1"/>
</dbReference>
<evidence type="ECO:0000256" key="1">
    <source>
        <dbReference type="ARBA" id="ARBA00004007"/>
    </source>
</evidence>
<evidence type="ECO:0000313" key="12">
    <source>
        <dbReference type="EMBL" id="OQW53916.1"/>
    </source>
</evidence>
<evidence type="ECO:0000256" key="3">
    <source>
        <dbReference type="ARBA" id="ARBA00009620"/>
    </source>
</evidence>
<dbReference type="Gene3D" id="2.60.370.10">
    <property type="entry name" value="Ctag/Cox11"/>
    <property type="match status" value="1"/>
</dbReference>
<feature type="topological domain" description="Cytoplasmic" evidence="10">
    <location>
        <begin position="1"/>
        <end position="18"/>
    </location>
</feature>
<comment type="subcellular location">
    <subcellularLocation>
        <location evidence="2 10">Cell inner membrane</location>
        <topology evidence="2 10">Single-pass type II membrane protein</topology>
        <orientation evidence="2 10">Periplasmic side</orientation>
    </subcellularLocation>
</comment>
<dbReference type="PIRSF" id="PIRSF005413">
    <property type="entry name" value="COX11"/>
    <property type="match status" value="1"/>
</dbReference>
<keyword evidence="9 10" id="KW-0472">Membrane</keyword>
<evidence type="ECO:0000256" key="2">
    <source>
        <dbReference type="ARBA" id="ARBA00004382"/>
    </source>
</evidence>
<dbReference type="NCBIfam" id="NF003465">
    <property type="entry name" value="PRK05089.1"/>
    <property type="match status" value="1"/>
</dbReference>
<evidence type="ECO:0000313" key="13">
    <source>
        <dbReference type="Proteomes" id="UP000192872"/>
    </source>
</evidence>
<dbReference type="EMBL" id="LWDL01000005">
    <property type="protein sequence ID" value="OQW53916.1"/>
    <property type="molecule type" value="Genomic_DNA"/>
</dbReference>
<evidence type="ECO:0000256" key="4">
    <source>
        <dbReference type="ARBA" id="ARBA00015384"/>
    </source>
</evidence>
<dbReference type="AlphaFoldDB" id="A0A1W9I2D3"/>
<dbReference type="GO" id="GO:0008535">
    <property type="term" value="P:respiratory chain complex IV assembly"/>
    <property type="evidence" value="ECO:0007669"/>
    <property type="project" value="UniProtKB-UniRule"/>
</dbReference>
<dbReference type="GO" id="GO:0005886">
    <property type="term" value="C:plasma membrane"/>
    <property type="evidence" value="ECO:0007669"/>
    <property type="project" value="UniProtKB-SubCell"/>
</dbReference>
<feature type="topological domain" description="Periplasmic" evidence="10">
    <location>
        <begin position="42"/>
        <end position="207"/>
    </location>
</feature>
<name>A0A1W9I2D3_9HYPH</name>
<accession>A0A1W9I2D3</accession>
<protein>
    <recommendedName>
        <fullName evidence="4 10">Cytochrome c oxidase assembly protein CtaG</fullName>
    </recommendedName>
</protein>
<keyword evidence="10" id="KW-0997">Cell inner membrane</keyword>
<keyword evidence="8 10" id="KW-0186">Copper</keyword>
<comment type="caution">
    <text evidence="12">The sequence shown here is derived from an EMBL/GenBank/DDBJ whole genome shotgun (WGS) entry which is preliminary data.</text>
</comment>
<dbReference type="PANTHER" id="PTHR21320">
    <property type="entry name" value="CYTOCHROME C OXIDASE ASSEMBLY PROTEIN COX11-RELATED"/>
    <property type="match status" value="1"/>
</dbReference>
<evidence type="ECO:0000256" key="8">
    <source>
        <dbReference type="ARBA" id="ARBA00023008"/>
    </source>
</evidence>